<reference evidence="8 9" key="1">
    <citation type="journal article" date="2014" name="Antonie Van Leeuwenhoek">
        <title>Fictibacillus enclensis sp. nov., isolated from marine sediment.</title>
        <authorList>
            <person name="Dastager S.G."/>
            <person name="Mawlankar R."/>
            <person name="Srinivasan K."/>
            <person name="Tang S.K."/>
            <person name="Lee J.C."/>
            <person name="Ramana V.V."/>
            <person name="Shouche Y.S."/>
        </authorList>
    </citation>
    <scope>NUCLEOTIDE SEQUENCE [LARGE SCALE GENOMIC DNA]</scope>
    <source>
        <strain evidence="8 9">NIO-1003</strain>
    </source>
</reference>
<evidence type="ECO:0000256" key="3">
    <source>
        <dbReference type="ARBA" id="ARBA00022989"/>
    </source>
</evidence>
<dbReference type="InterPro" id="IPR023908">
    <property type="entry name" value="xxxLxxG_rpt"/>
</dbReference>
<dbReference type="EMBL" id="LNQN01000001">
    <property type="protein sequence ID" value="KSU84118.1"/>
    <property type="molecule type" value="Genomic_DNA"/>
</dbReference>
<evidence type="ECO:0000259" key="7">
    <source>
        <dbReference type="Pfam" id="PF12698"/>
    </source>
</evidence>
<evidence type="ECO:0000256" key="1">
    <source>
        <dbReference type="ARBA" id="ARBA00004141"/>
    </source>
</evidence>
<dbReference type="OrthoDB" id="9811483at2"/>
<keyword evidence="3 6" id="KW-1133">Transmembrane helix</keyword>
<dbReference type="InterPro" id="IPR051328">
    <property type="entry name" value="T7SS_ABC-Transporter"/>
</dbReference>
<comment type="subcellular location">
    <subcellularLocation>
        <location evidence="1">Membrane</location>
        <topology evidence="1">Multi-pass membrane protein</topology>
    </subcellularLocation>
</comment>
<dbReference type="Proteomes" id="UP000054099">
    <property type="component" value="Unassembled WGS sequence"/>
</dbReference>
<dbReference type="GO" id="GO:0016020">
    <property type="term" value="C:membrane"/>
    <property type="evidence" value="ECO:0007669"/>
    <property type="project" value="UniProtKB-SubCell"/>
</dbReference>
<feature type="region of interest" description="Disordered" evidence="5">
    <location>
        <begin position="179"/>
        <end position="236"/>
    </location>
</feature>
<dbReference type="GO" id="GO:0140359">
    <property type="term" value="F:ABC-type transporter activity"/>
    <property type="evidence" value="ECO:0007669"/>
    <property type="project" value="InterPro"/>
</dbReference>
<dbReference type="InterPro" id="IPR013525">
    <property type="entry name" value="ABC2_TM"/>
</dbReference>
<feature type="transmembrane region" description="Helical" evidence="6">
    <location>
        <begin position="15"/>
        <end position="38"/>
    </location>
</feature>
<feature type="compositionally biased region" description="Polar residues" evidence="5">
    <location>
        <begin position="189"/>
        <end position="198"/>
    </location>
</feature>
<dbReference type="NCBIfam" id="TIGR03062">
    <property type="entry name" value="pip_yhgE_Cterm"/>
    <property type="match status" value="1"/>
</dbReference>
<dbReference type="Gene3D" id="1.10.287.950">
    <property type="entry name" value="Methyl-accepting chemotaxis protein"/>
    <property type="match status" value="1"/>
</dbReference>
<feature type="domain" description="ABC-2 type transporter transmembrane" evidence="7">
    <location>
        <begin position="572"/>
        <end position="777"/>
    </location>
</feature>
<evidence type="ECO:0000256" key="4">
    <source>
        <dbReference type="ARBA" id="ARBA00023136"/>
    </source>
</evidence>
<dbReference type="Gene3D" id="3.40.1710.10">
    <property type="entry name" value="abc type-2 transporter like domain"/>
    <property type="match status" value="1"/>
</dbReference>
<feature type="compositionally biased region" description="Low complexity" evidence="5">
    <location>
        <begin position="217"/>
        <end position="233"/>
    </location>
</feature>
<name>A0A0V8JAE6_9BACL</name>
<feature type="transmembrane region" description="Helical" evidence="6">
    <location>
        <begin position="675"/>
        <end position="695"/>
    </location>
</feature>
<comment type="caution">
    <text evidence="8">The sequence shown here is derived from an EMBL/GenBank/DDBJ whole genome shotgun (WGS) entry which is preliminary data.</text>
</comment>
<sequence length="797" mass="84416">MVWKQFQSVLSKPKLLIPVAAILFIPILYAGIYLWAFWDPYSHTDQLPVAVVNEDKGAVMDGEKLEIGDDLVKELKDNPDFKWEFVGKKQAENGLKENKYYAVIEVPDNFSKKAMTAMDPHPDKLQLTYKTNSGYNYLASQIGQKGVQQLESKLSNQISKTYTGVIFDKIDEMGDGFKKASDGAGKLAQGSSKASTGSHDLAKGTETLSNKTKDLESGLGELEGGSSQLSSGLKASKDGTEKLYSGMKQQSSDIEKLNNGAEQFTQGTNRLAAGLGELNEKGSQITSGQTQSAQGANELKTGAQAVYAGSATLDEKGEDLLAGAERLKKGAGELSAGASSLKDGADQTAAGAAKVSDGLSSLKADLEKNPDMPKAEILARVAALEAGSKQVSQGTQKVAGGALPLKEGANELSAGANQLQQGQSLFQQGVRTLHTGQKKLVEGIDQLAAGQQKLLDGTKTFMSKIGEAKNGADQLAAGSAQVSGGTGSLAKGWPSLVENVGKLNEGQSKLAQGSIDLTQGIQSAKDGSGKLSAGAQELNKGAGDLASGVDSIHSGNKELAGELHKAADKAGKAKATDDEIKMISNPVKALNASTVKDMTYGTGLAPYFLSLGLFVGALMLTIVFPLVEPAVKPKNAFSWFFSKYAFMAVTGIIQALIADFILLRGLDLEVQSTGRFIVFSIIISLTFMAIIQFLVSSMGNPGRFIVILMLIFQLTSSGGTFPTEMIPSSLQTVHSFMPMSYSIAGLRAVITTGDYSLMWQNAIILGYFMVPMLAASLLFFAFKMKKFKNDENAANTI</sequence>
<dbReference type="PANTHER" id="PTHR43077:SF5">
    <property type="entry name" value="PHAGE INFECTION PROTEIN"/>
    <property type="match status" value="1"/>
</dbReference>
<feature type="transmembrane region" description="Helical" evidence="6">
    <location>
        <begin position="762"/>
        <end position="782"/>
    </location>
</feature>
<evidence type="ECO:0000313" key="8">
    <source>
        <dbReference type="EMBL" id="KSU84118.1"/>
    </source>
</evidence>
<dbReference type="RefSeq" id="WP_061967273.1">
    <property type="nucleotide sequence ID" value="NZ_FMAV01000001.1"/>
</dbReference>
<feature type="domain" description="ABC-2 type transporter transmembrane" evidence="7">
    <location>
        <begin position="22"/>
        <end position="163"/>
    </location>
</feature>
<keyword evidence="4 6" id="KW-0472">Membrane</keyword>
<dbReference type="InterPro" id="IPR017501">
    <property type="entry name" value="Phage_infect_YhgE_C"/>
</dbReference>
<accession>A0A0V8JAE6</accession>
<keyword evidence="9" id="KW-1185">Reference proteome</keyword>
<dbReference type="NCBIfam" id="TIGR03061">
    <property type="entry name" value="pip_yhgE_Nterm"/>
    <property type="match status" value="1"/>
</dbReference>
<dbReference type="Pfam" id="PF12698">
    <property type="entry name" value="ABC2_membrane_3"/>
    <property type="match status" value="2"/>
</dbReference>
<gene>
    <name evidence="8" type="ORF">AS030_00665</name>
</gene>
<keyword evidence="2 6" id="KW-0812">Transmembrane</keyword>
<feature type="transmembrane region" description="Helical" evidence="6">
    <location>
        <begin position="604"/>
        <end position="624"/>
    </location>
</feature>
<feature type="transmembrane region" description="Helical" evidence="6">
    <location>
        <begin position="701"/>
        <end position="721"/>
    </location>
</feature>
<evidence type="ECO:0000313" key="9">
    <source>
        <dbReference type="Proteomes" id="UP000054099"/>
    </source>
</evidence>
<dbReference type="PANTHER" id="PTHR43077">
    <property type="entry name" value="TRANSPORT PERMEASE YVFS-RELATED"/>
    <property type="match status" value="1"/>
</dbReference>
<dbReference type="NCBIfam" id="TIGR03057">
    <property type="entry name" value="xxxLxxG_by_4"/>
    <property type="match status" value="2"/>
</dbReference>
<dbReference type="InterPro" id="IPR017500">
    <property type="entry name" value="Phage_infect_YhgE_N"/>
</dbReference>
<evidence type="ECO:0000256" key="6">
    <source>
        <dbReference type="SAM" id="Phobius"/>
    </source>
</evidence>
<evidence type="ECO:0000256" key="2">
    <source>
        <dbReference type="ARBA" id="ARBA00022692"/>
    </source>
</evidence>
<evidence type="ECO:0000256" key="5">
    <source>
        <dbReference type="SAM" id="MobiDB-lite"/>
    </source>
</evidence>
<feature type="transmembrane region" description="Helical" evidence="6">
    <location>
        <begin position="644"/>
        <end position="663"/>
    </location>
</feature>
<protein>
    <recommendedName>
        <fullName evidence="7">ABC-2 type transporter transmembrane domain-containing protein</fullName>
    </recommendedName>
</protein>
<organism evidence="8 9">
    <name type="scientific">Fictibacillus enclensis</name>
    <dbReference type="NCBI Taxonomy" id="1017270"/>
    <lineage>
        <taxon>Bacteria</taxon>
        <taxon>Bacillati</taxon>
        <taxon>Bacillota</taxon>
        <taxon>Bacilli</taxon>
        <taxon>Bacillales</taxon>
        <taxon>Fictibacillaceae</taxon>
        <taxon>Fictibacillus</taxon>
    </lineage>
</organism>
<dbReference type="AlphaFoldDB" id="A0A0V8JAE6"/>
<proteinExistence type="predicted"/>